<evidence type="ECO:0000313" key="2">
    <source>
        <dbReference type="EMBL" id="CAB4616657.1"/>
    </source>
</evidence>
<accession>A0A6J6HV36</accession>
<proteinExistence type="predicted"/>
<keyword evidence="1" id="KW-1133">Transmembrane helix</keyword>
<organism evidence="2">
    <name type="scientific">freshwater metagenome</name>
    <dbReference type="NCBI Taxonomy" id="449393"/>
    <lineage>
        <taxon>unclassified sequences</taxon>
        <taxon>metagenomes</taxon>
        <taxon>ecological metagenomes</taxon>
    </lineage>
</organism>
<keyword evidence="1" id="KW-0812">Transmembrane</keyword>
<feature type="transmembrane region" description="Helical" evidence="1">
    <location>
        <begin position="5"/>
        <end position="22"/>
    </location>
</feature>
<evidence type="ECO:0000256" key="1">
    <source>
        <dbReference type="SAM" id="Phobius"/>
    </source>
</evidence>
<protein>
    <submittedName>
        <fullName evidence="2">Unannotated protein</fullName>
    </submittedName>
</protein>
<keyword evidence="1" id="KW-0472">Membrane</keyword>
<dbReference type="EMBL" id="CAEZUP010000067">
    <property type="protein sequence ID" value="CAB4616657.1"/>
    <property type="molecule type" value="Genomic_DNA"/>
</dbReference>
<reference evidence="2" key="1">
    <citation type="submission" date="2020-05" db="EMBL/GenBank/DDBJ databases">
        <authorList>
            <person name="Chiriac C."/>
            <person name="Salcher M."/>
            <person name="Ghai R."/>
            <person name="Kavagutti S V."/>
        </authorList>
    </citation>
    <scope>NUCLEOTIDE SEQUENCE</scope>
</reference>
<name>A0A6J6HV36_9ZZZZ</name>
<sequence>MKHRVINGLVVLGAILAIYSGFHFWQVVIAAGAAWLILRTGVLMLGGLARPIPEPLPSGEMRKVKIGYRCDICGAELRMTAAPDEDPEPPRHCQDEMTLMAPVEEI</sequence>
<gene>
    <name evidence="2" type="ORF">UFOPK1835_01450</name>
</gene>
<dbReference type="AlphaFoldDB" id="A0A6J6HV36"/>